<dbReference type="EMBL" id="ML005349">
    <property type="protein sequence ID" value="RKP18861.1"/>
    <property type="molecule type" value="Genomic_DNA"/>
</dbReference>
<organism evidence="1 2">
    <name type="scientific">Rozella allomycis (strain CSF55)</name>
    <dbReference type="NCBI Taxonomy" id="988480"/>
    <lineage>
        <taxon>Eukaryota</taxon>
        <taxon>Fungi</taxon>
        <taxon>Fungi incertae sedis</taxon>
        <taxon>Cryptomycota</taxon>
        <taxon>Cryptomycota incertae sedis</taxon>
        <taxon>Rozella</taxon>
    </lineage>
</organism>
<gene>
    <name evidence="1" type="ORF">ROZALSC1DRAFT_22817</name>
</gene>
<accession>A0A4P9YJ42</accession>
<sequence>MKLNVGRDLTKQLLLLHYLPRPRRTATNSEHNFKSSQCWHCNGLTNGCQRCIKAGEKRVEHSEGSASCASATALKPSNKANLVWTVDSASTDHLTSKKETFELYK</sequence>
<name>A0A4P9YJ42_ROZAC</name>
<dbReference type="AlphaFoldDB" id="A0A4P9YJ42"/>
<dbReference type="Proteomes" id="UP000281549">
    <property type="component" value="Unassembled WGS sequence"/>
</dbReference>
<reference evidence="2" key="1">
    <citation type="journal article" date="2018" name="Nat. Microbiol.">
        <title>Leveraging single-cell genomics to expand the fungal tree of life.</title>
        <authorList>
            <person name="Ahrendt S.R."/>
            <person name="Quandt C.A."/>
            <person name="Ciobanu D."/>
            <person name="Clum A."/>
            <person name="Salamov A."/>
            <person name="Andreopoulos B."/>
            <person name="Cheng J.F."/>
            <person name="Woyke T."/>
            <person name="Pelin A."/>
            <person name="Henrissat B."/>
            <person name="Reynolds N.K."/>
            <person name="Benny G.L."/>
            <person name="Smith M.E."/>
            <person name="James T.Y."/>
            <person name="Grigoriev I.V."/>
        </authorList>
    </citation>
    <scope>NUCLEOTIDE SEQUENCE [LARGE SCALE GENOMIC DNA]</scope>
    <source>
        <strain evidence="2">CSF55</strain>
    </source>
</reference>
<evidence type="ECO:0000313" key="2">
    <source>
        <dbReference type="Proteomes" id="UP000281549"/>
    </source>
</evidence>
<evidence type="ECO:0000313" key="1">
    <source>
        <dbReference type="EMBL" id="RKP18861.1"/>
    </source>
</evidence>
<proteinExistence type="predicted"/>
<protein>
    <submittedName>
        <fullName evidence="1">Uncharacterized protein</fullName>
    </submittedName>
</protein>